<evidence type="ECO:0000256" key="8">
    <source>
        <dbReference type="SAM" id="Phobius"/>
    </source>
</evidence>
<sequence length="364" mass="40739">MTIRINILQASMILLTSVGLMNHVILIPILLDIAERDAWFSALLTLVPYLLWTGLLYWIVKRSGQQPLFQWVESVSGKAVAAVLKLVFGVIVLLVALITLKDTITWAIASYLPETPAIALALLLVSICYFAAQSGILCISVMSGILFPVIVILGYFVMSANIINKDYSRLLPVMEYGLSPLLQGMYYVGAGYGELILLLLMQEHIVTRIKWWHLALLGIIIAGLTIGPITGSIAEFGPVESAKHRYPAFEQWKLVKIQQSIERVDFFSIYQWFAGAFVRISMSMYILCELSPFKGKRSKTVSLIVLALLMPVVILLPVSDIQFYDWLKYVYMPSALIAYVVLTLCLCTIALFAKKGAYLRENME</sequence>
<keyword evidence="10" id="KW-1185">Reference proteome</keyword>
<feature type="transmembrane region" description="Helical" evidence="8">
    <location>
        <begin position="330"/>
        <end position="353"/>
    </location>
</feature>
<keyword evidence="7 8" id="KW-0472">Membrane</keyword>
<feature type="transmembrane region" description="Helical" evidence="8">
    <location>
        <begin position="184"/>
        <end position="201"/>
    </location>
</feature>
<accession>A0A4R5KPG6</accession>
<gene>
    <name evidence="9" type="ORF">E1757_13425</name>
</gene>
<dbReference type="RefSeq" id="WP_133228825.1">
    <property type="nucleotide sequence ID" value="NZ_SMRT01000005.1"/>
</dbReference>
<organism evidence="9 10">
    <name type="scientific">Paenibacillus piri</name>
    <dbReference type="NCBI Taxonomy" id="2547395"/>
    <lineage>
        <taxon>Bacteria</taxon>
        <taxon>Bacillati</taxon>
        <taxon>Bacillota</taxon>
        <taxon>Bacilli</taxon>
        <taxon>Bacillales</taxon>
        <taxon>Paenibacillaceae</taxon>
        <taxon>Paenibacillus</taxon>
    </lineage>
</organism>
<dbReference type="Proteomes" id="UP000295636">
    <property type="component" value="Unassembled WGS sequence"/>
</dbReference>
<dbReference type="GO" id="GO:0009847">
    <property type="term" value="P:spore germination"/>
    <property type="evidence" value="ECO:0007669"/>
    <property type="project" value="InterPro"/>
</dbReference>
<protein>
    <submittedName>
        <fullName evidence="9">Spore gernimation protein</fullName>
    </submittedName>
</protein>
<keyword evidence="3" id="KW-0813">Transport</keyword>
<feature type="transmembrane region" description="Helical" evidence="8">
    <location>
        <begin position="118"/>
        <end position="138"/>
    </location>
</feature>
<dbReference type="InterPro" id="IPR004761">
    <property type="entry name" value="Spore_GerAB"/>
</dbReference>
<dbReference type="AlphaFoldDB" id="A0A4R5KPG6"/>
<evidence type="ECO:0000256" key="5">
    <source>
        <dbReference type="ARBA" id="ARBA00022692"/>
    </source>
</evidence>
<proteinExistence type="inferred from homology"/>
<evidence type="ECO:0000256" key="3">
    <source>
        <dbReference type="ARBA" id="ARBA00022448"/>
    </source>
</evidence>
<keyword evidence="6 8" id="KW-1133">Transmembrane helix</keyword>
<evidence type="ECO:0000256" key="1">
    <source>
        <dbReference type="ARBA" id="ARBA00004141"/>
    </source>
</evidence>
<dbReference type="PANTHER" id="PTHR34975:SF2">
    <property type="entry name" value="SPORE GERMINATION PROTEIN A2"/>
    <property type="match status" value="1"/>
</dbReference>
<feature type="transmembrane region" description="Helical" evidence="8">
    <location>
        <begin position="12"/>
        <end position="33"/>
    </location>
</feature>
<comment type="caution">
    <text evidence="9">The sequence shown here is derived from an EMBL/GenBank/DDBJ whole genome shotgun (WGS) entry which is preliminary data.</text>
</comment>
<dbReference type="OrthoDB" id="2381188at2"/>
<feature type="transmembrane region" description="Helical" evidence="8">
    <location>
        <begin position="145"/>
        <end position="164"/>
    </location>
</feature>
<comment type="similarity">
    <text evidence="2">Belongs to the amino acid-polyamine-organocation (APC) superfamily. Spore germination protein (SGP) (TC 2.A.3.9) family.</text>
</comment>
<dbReference type="Pfam" id="PF03845">
    <property type="entry name" value="Spore_permease"/>
    <property type="match status" value="1"/>
</dbReference>
<keyword evidence="4" id="KW-0309">Germination</keyword>
<evidence type="ECO:0000256" key="7">
    <source>
        <dbReference type="ARBA" id="ARBA00023136"/>
    </source>
</evidence>
<evidence type="ECO:0000256" key="4">
    <source>
        <dbReference type="ARBA" id="ARBA00022544"/>
    </source>
</evidence>
<name>A0A4R5KPG6_9BACL</name>
<feature type="transmembrane region" description="Helical" evidence="8">
    <location>
        <begin position="269"/>
        <end position="288"/>
    </location>
</feature>
<evidence type="ECO:0000256" key="6">
    <source>
        <dbReference type="ARBA" id="ARBA00022989"/>
    </source>
</evidence>
<evidence type="ECO:0000313" key="10">
    <source>
        <dbReference type="Proteomes" id="UP000295636"/>
    </source>
</evidence>
<feature type="transmembrane region" description="Helical" evidence="8">
    <location>
        <begin position="300"/>
        <end position="318"/>
    </location>
</feature>
<feature type="transmembrane region" description="Helical" evidence="8">
    <location>
        <begin position="79"/>
        <end position="98"/>
    </location>
</feature>
<feature type="transmembrane region" description="Helical" evidence="8">
    <location>
        <begin position="213"/>
        <end position="234"/>
    </location>
</feature>
<evidence type="ECO:0000313" key="9">
    <source>
        <dbReference type="EMBL" id="TDF97603.1"/>
    </source>
</evidence>
<dbReference type="GO" id="GO:0016020">
    <property type="term" value="C:membrane"/>
    <property type="evidence" value="ECO:0007669"/>
    <property type="project" value="UniProtKB-SubCell"/>
</dbReference>
<dbReference type="PANTHER" id="PTHR34975">
    <property type="entry name" value="SPORE GERMINATION PROTEIN A2"/>
    <property type="match status" value="1"/>
</dbReference>
<dbReference type="EMBL" id="SMRT01000005">
    <property type="protein sequence ID" value="TDF97603.1"/>
    <property type="molecule type" value="Genomic_DNA"/>
</dbReference>
<dbReference type="NCBIfam" id="TIGR00912">
    <property type="entry name" value="2A0309"/>
    <property type="match status" value="1"/>
</dbReference>
<feature type="transmembrane region" description="Helical" evidence="8">
    <location>
        <begin position="39"/>
        <end position="59"/>
    </location>
</feature>
<reference evidence="9 10" key="1">
    <citation type="submission" date="2019-03" db="EMBL/GenBank/DDBJ databases">
        <title>This is whole genome sequence of Paenibacillus sp MS74 strain.</title>
        <authorList>
            <person name="Trinh H.N."/>
        </authorList>
    </citation>
    <scope>NUCLEOTIDE SEQUENCE [LARGE SCALE GENOMIC DNA]</scope>
    <source>
        <strain evidence="9 10">MS74</strain>
    </source>
</reference>
<keyword evidence="5 8" id="KW-0812">Transmembrane</keyword>
<evidence type="ECO:0000256" key="2">
    <source>
        <dbReference type="ARBA" id="ARBA00007998"/>
    </source>
</evidence>
<comment type="subcellular location">
    <subcellularLocation>
        <location evidence="1">Membrane</location>
        <topology evidence="1">Multi-pass membrane protein</topology>
    </subcellularLocation>
</comment>